<accession>A0A7X5QJG5</accession>
<dbReference type="Proteomes" id="UP000547931">
    <property type="component" value="Unassembled WGS sequence"/>
</dbReference>
<name>A0A7X5QJG5_9GAMM</name>
<evidence type="ECO:0000313" key="1">
    <source>
        <dbReference type="EMBL" id="NHB95498.1"/>
    </source>
</evidence>
<reference evidence="1 2" key="1">
    <citation type="submission" date="2018-02" db="EMBL/GenBank/DDBJ databases">
        <authorList>
            <person name="Machado R.A."/>
        </authorList>
    </citation>
    <scope>NUCLEOTIDE SEQUENCE [LARGE SCALE GENOMIC DNA]</scope>
    <source>
        <strain evidence="1 2">DSM 23271</strain>
    </source>
</reference>
<dbReference type="AlphaFoldDB" id="A0A7X5QJG5"/>
<dbReference type="EMBL" id="PUJV01000003">
    <property type="protein sequence ID" value="NHB95498.1"/>
    <property type="molecule type" value="Genomic_DNA"/>
</dbReference>
<protein>
    <submittedName>
        <fullName evidence="1">Uncharacterized protein</fullName>
    </submittedName>
</protein>
<organism evidence="1 2">
    <name type="scientific">Photorhabdus stackebrandtii</name>
    <dbReference type="NCBI Taxonomy" id="1123042"/>
    <lineage>
        <taxon>Bacteria</taxon>
        <taxon>Pseudomonadati</taxon>
        <taxon>Pseudomonadota</taxon>
        <taxon>Gammaproteobacteria</taxon>
        <taxon>Enterobacterales</taxon>
        <taxon>Morganellaceae</taxon>
        <taxon>Photorhabdus</taxon>
    </lineage>
</organism>
<keyword evidence="2" id="KW-1185">Reference proteome</keyword>
<sequence length="91" mass="10426">MYFALVYSGRALETICLWRAGADRRKPRVIFQSTRGLSMHHNIRLASYTPKGKETLTMKQQKAVLIASRHSRYITMEIHKLLGSKPALPNN</sequence>
<evidence type="ECO:0000313" key="2">
    <source>
        <dbReference type="Proteomes" id="UP000547931"/>
    </source>
</evidence>
<gene>
    <name evidence="1" type="ORF">C5470_03285</name>
</gene>
<proteinExistence type="predicted"/>
<comment type="caution">
    <text evidence="1">The sequence shown here is derived from an EMBL/GenBank/DDBJ whole genome shotgun (WGS) entry which is preliminary data.</text>
</comment>